<name>A0AAD7EL71_9AGAR</name>
<accession>A0AAD7EL71</accession>
<dbReference type="Pfam" id="PF14214">
    <property type="entry name" value="Helitron_like_N"/>
    <property type="match status" value="1"/>
</dbReference>
<proteinExistence type="predicted"/>
<organism evidence="2 3">
    <name type="scientific">Mycena albidolilacea</name>
    <dbReference type="NCBI Taxonomy" id="1033008"/>
    <lineage>
        <taxon>Eukaryota</taxon>
        <taxon>Fungi</taxon>
        <taxon>Dikarya</taxon>
        <taxon>Basidiomycota</taxon>
        <taxon>Agaricomycotina</taxon>
        <taxon>Agaricomycetes</taxon>
        <taxon>Agaricomycetidae</taxon>
        <taxon>Agaricales</taxon>
        <taxon>Marasmiineae</taxon>
        <taxon>Mycenaceae</taxon>
        <taxon>Mycena</taxon>
    </lineage>
</organism>
<evidence type="ECO:0000259" key="1">
    <source>
        <dbReference type="Pfam" id="PF14214"/>
    </source>
</evidence>
<sequence>MLLHTGLKVKQAKFTSVASQFANVSPTVVKEVSKCVAKGESIIPRNKEECKVLKLLKQVNDVTSLVSRSSAARVAMRNEIKGLMIEKELPSFYITINPADVYSPIVK</sequence>
<dbReference type="EMBL" id="JARIHO010000030">
    <property type="protein sequence ID" value="KAJ7336734.1"/>
    <property type="molecule type" value="Genomic_DNA"/>
</dbReference>
<evidence type="ECO:0000313" key="3">
    <source>
        <dbReference type="Proteomes" id="UP001218218"/>
    </source>
</evidence>
<protein>
    <recommendedName>
        <fullName evidence="1">Helitron helicase-like domain-containing protein</fullName>
    </recommendedName>
</protein>
<dbReference type="AlphaFoldDB" id="A0AAD7EL71"/>
<dbReference type="Proteomes" id="UP001218218">
    <property type="component" value="Unassembled WGS sequence"/>
</dbReference>
<keyword evidence="3" id="KW-1185">Reference proteome</keyword>
<feature type="domain" description="Helitron helicase-like" evidence="1">
    <location>
        <begin position="36"/>
        <end position="106"/>
    </location>
</feature>
<evidence type="ECO:0000313" key="2">
    <source>
        <dbReference type="EMBL" id="KAJ7336734.1"/>
    </source>
</evidence>
<dbReference type="InterPro" id="IPR025476">
    <property type="entry name" value="Helitron_helicase-like"/>
</dbReference>
<gene>
    <name evidence="2" type="ORF">DFH08DRAFT_627897</name>
</gene>
<comment type="caution">
    <text evidence="2">The sequence shown here is derived from an EMBL/GenBank/DDBJ whole genome shotgun (WGS) entry which is preliminary data.</text>
</comment>
<feature type="non-terminal residue" evidence="2">
    <location>
        <position position="107"/>
    </location>
</feature>
<reference evidence="2" key="1">
    <citation type="submission" date="2023-03" db="EMBL/GenBank/DDBJ databases">
        <title>Massive genome expansion in bonnet fungi (Mycena s.s.) driven by repeated elements and novel gene families across ecological guilds.</title>
        <authorList>
            <consortium name="Lawrence Berkeley National Laboratory"/>
            <person name="Harder C.B."/>
            <person name="Miyauchi S."/>
            <person name="Viragh M."/>
            <person name="Kuo A."/>
            <person name="Thoen E."/>
            <person name="Andreopoulos B."/>
            <person name="Lu D."/>
            <person name="Skrede I."/>
            <person name="Drula E."/>
            <person name="Henrissat B."/>
            <person name="Morin E."/>
            <person name="Kohler A."/>
            <person name="Barry K."/>
            <person name="LaButti K."/>
            <person name="Morin E."/>
            <person name="Salamov A."/>
            <person name="Lipzen A."/>
            <person name="Mereny Z."/>
            <person name="Hegedus B."/>
            <person name="Baldrian P."/>
            <person name="Stursova M."/>
            <person name="Weitz H."/>
            <person name="Taylor A."/>
            <person name="Grigoriev I.V."/>
            <person name="Nagy L.G."/>
            <person name="Martin F."/>
            <person name="Kauserud H."/>
        </authorList>
    </citation>
    <scope>NUCLEOTIDE SEQUENCE</scope>
    <source>
        <strain evidence="2">CBHHK002</strain>
    </source>
</reference>